<name>A0ABN7V448_GIGMA</name>
<dbReference type="Proteomes" id="UP000789901">
    <property type="component" value="Unassembled WGS sequence"/>
</dbReference>
<keyword evidence="1" id="KW-0863">Zinc-finger</keyword>
<dbReference type="Pfam" id="PF01585">
    <property type="entry name" value="G-patch"/>
    <property type="match status" value="1"/>
</dbReference>
<feature type="compositionally biased region" description="Polar residues" evidence="3">
    <location>
        <begin position="1"/>
        <end position="23"/>
    </location>
</feature>
<dbReference type="SMART" id="SM00443">
    <property type="entry name" value="G_patch"/>
    <property type="match status" value="1"/>
</dbReference>
<feature type="domain" description="G-patch" evidence="5">
    <location>
        <begin position="66"/>
        <end position="112"/>
    </location>
</feature>
<dbReference type="InterPro" id="IPR000467">
    <property type="entry name" value="G_patch_dom"/>
</dbReference>
<dbReference type="SUPFAM" id="SSF52540">
    <property type="entry name" value="P-loop containing nucleoside triphosphate hydrolases"/>
    <property type="match status" value="1"/>
</dbReference>
<keyword evidence="7" id="KW-1185">Reference proteome</keyword>
<evidence type="ECO:0000259" key="4">
    <source>
        <dbReference type="PROSITE" id="PS50157"/>
    </source>
</evidence>
<organism evidence="6 7">
    <name type="scientific">Gigaspora margarita</name>
    <dbReference type="NCBI Taxonomy" id="4874"/>
    <lineage>
        <taxon>Eukaryota</taxon>
        <taxon>Fungi</taxon>
        <taxon>Fungi incertae sedis</taxon>
        <taxon>Mucoromycota</taxon>
        <taxon>Glomeromycotina</taxon>
        <taxon>Glomeromycetes</taxon>
        <taxon>Diversisporales</taxon>
        <taxon>Gigasporaceae</taxon>
        <taxon>Gigaspora</taxon>
    </lineage>
</organism>
<dbReference type="Pfam" id="PF13191">
    <property type="entry name" value="AAA_16"/>
    <property type="match status" value="1"/>
</dbReference>
<dbReference type="PROSITE" id="PS00028">
    <property type="entry name" value="ZINC_FINGER_C2H2_1"/>
    <property type="match status" value="1"/>
</dbReference>
<evidence type="ECO:0000256" key="1">
    <source>
        <dbReference type="PROSITE-ProRule" id="PRU00042"/>
    </source>
</evidence>
<dbReference type="InterPro" id="IPR027417">
    <property type="entry name" value="P-loop_NTPase"/>
</dbReference>
<evidence type="ECO:0000313" key="6">
    <source>
        <dbReference type="EMBL" id="CAG8720087.1"/>
    </source>
</evidence>
<keyword evidence="1" id="KW-0479">Metal-binding</keyword>
<evidence type="ECO:0000256" key="3">
    <source>
        <dbReference type="SAM" id="MobiDB-lite"/>
    </source>
</evidence>
<accession>A0ABN7V448</accession>
<feature type="coiled-coil region" evidence="2">
    <location>
        <begin position="119"/>
        <end position="153"/>
    </location>
</feature>
<feature type="domain" description="C2H2-type" evidence="4">
    <location>
        <begin position="157"/>
        <end position="186"/>
    </location>
</feature>
<feature type="compositionally biased region" description="Low complexity" evidence="3">
    <location>
        <begin position="426"/>
        <end position="435"/>
    </location>
</feature>
<proteinExistence type="predicted"/>
<keyword evidence="1" id="KW-0862">Zinc</keyword>
<dbReference type="PANTHER" id="PTHR47251:SF1">
    <property type="entry name" value="FINGER DOMAIN PROTEIN, PUTATIVE (AFU_ORTHOLOGUE AFUA_3G04180)-RELATED"/>
    <property type="match status" value="1"/>
</dbReference>
<protein>
    <submittedName>
        <fullName evidence="6">21757_t:CDS:1</fullName>
    </submittedName>
</protein>
<dbReference type="InterPro" id="IPR041664">
    <property type="entry name" value="AAA_16"/>
</dbReference>
<feature type="compositionally biased region" description="Low complexity" evidence="3">
    <location>
        <begin position="284"/>
        <end position="302"/>
    </location>
</feature>
<dbReference type="PROSITE" id="PS50157">
    <property type="entry name" value="ZINC_FINGER_C2H2_2"/>
    <property type="match status" value="1"/>
</dbReference>
<evidence type="ECO:0000256" key="2">
    <source>
        <dbReference type="SAM" id="Coils"/>
    </source>
</evidence>
<keyword evidence="2" id="KW-0175">Coiled coil</keyword>
<gene>
    <name evidence="6" type="ORF">GMARGA_LOCUS13442</name>
</gene>
<feature type="compositionally biased region" description="Polar residues" evidence="3">
    <location>
        <begin position="383"/>
        <end position="396"/>
    </location>
</feature>
<dbReference type="PANTHER" id="PTHR47251">
    <property type="entry name" value="FINGER DOMAIN PROTEIN, PUTATIVE (AFU_ORTHOLOGUE AFUA_3G04180)-RELATED"/>
    <property type="match status" value="1"/>
</dbReference>
<evidence type="ECO:0000313" key="7">
    <source>
        <dbReference type="Proteomes" id="UP000789901"/>
    </source>
</evidence>
<sequence>MYNPNTSNTSSQSRDTKNSLTSEKQPEENDEPLEEQVFLLPRGHVPQAYLDLSNTDMASMDIHLPESNVGYKLLTKMGWKAGQGLGSLQQGRKEPIRIDTKSDCLGVGKLEEENFYHVVSTAKRKALDSEKIAEETEEELQKQESIKKELEIINSAFYCALCDKQYTKITEYETHLSSYDHNHRKRFKEMKETINRPVAKLDKKREKERKREEKEMARLQQAALQKVGSKSPFTKGTVDDETSCSEIIKNTSTVNSKTNGGWISSVESTSTDCAQNGPNFVRATSNTSGWTSSTSETSGWNTLSSSESTKPNVGGWNLAVTSIDTQPVQERSENVEIVIDNKSSAENNSSKSKFTFGIGKPNLEQSEQNFYFITGAMPKHNLRSSTLKNSENTSKRVSAYVEKSKNSRTSKRLKRSTKEDTEASPDDTTSSSTYTTSKSARLNGFFKASKPNSSAKVYEKAKSLFRLTTTPAKLVGRDTERDTITKFLEKHIIEKKSGNLFIHGIPGTGKTALVNEIYNNMKDSIEKKAKCSIKFVTINCMSLNDPKKIYVTILGMLSQKIASSSVKNAEEVLNNLFLKSRKNVM</sequence>
<dbReference type="InterPro" id="IPR013087">
    <property type="entry name" value="Znf_C2H2_type"/>
</dbReference>
<comment type="caution">
    <text evidence="6">The sequence shown here is derived from an EMBL/GenBank/DDBJ whole genome shotgun (WGS) entry which is preliminary data.</text>
</comment>
<feature type="region of interest" description="Disordered" evidence="3">
    <location>
        <begin position="382"/>
        <end position="435"/>
    </location>
</feature>
<reference evidence="6 7" key="1">
    <citation type="submission" date="2021-06" db="EMBL/GenBank/DDBJ databases">
        <authorList>
            <person name="Kallberg Y."/>
            <person name="Tangrot J."/>
            <person name="Rosling A."/>
        </authorList>
    </citation>
    <scope>NUCLEOTIDE SEQUENCE [LARGE SCALE GENOMIC DNA]</scope>
    <source>
        <strain evidence="6 7">120-4 pot B 10/14</strain>
    </source>
</reference>
<dbReference type="PROSITE" id="PS50174">
    <property type="entry name" value="G_PATCH"/>
    <property type="match status" value="1"/>
</dbReference>
<evidence type="ECO:0000259" key="5">
    <source>
        <dbReference type="PROSITE" id="PS50174"/>
    </source>
</evidence>
<feature type="region of interest" description="Disordered" evidence="3">
    <location>
        <begin position="284"/>
        <end position="310"/>
    </location>
</feature>
<dbReference type="EMBL" id="CAJVQB010008537">
    <property type="protein sequence ID" value="CAG8720087.1"/>
    <property type="molecule type" value="Genomic_DNA"/>
</dbReference>
<feature type="compositionally biased region" description="Basic residues" evidence="3">
    <location>
        <begin position="406"/>
        <end position="415"/>
    </location>
</feature>
<feature type="region of interest" description="Disordered" evidence="3">
    <location>
        <begin position="1"/>
        <end position="33"/>
    </location>
</feature>
<dbReference type="Gene3D" id="3.40.50.300">
    <property type="entry name" value="P-loop containing nucleotide triphosphate hydrolases"/>
    <property type="match status" value="1"/>
</dbReference>